<dbReference type="Pfam" id="PF07679">
    <property type="entry name" value="I-set"/>
    <property type="match status" value="4"/>
</dbReference>
<feature type="compositionally biased region" description="Pro residues" evidence="2">
    <location>
        <begin position="1478"/>
        <end position="1487"/>
    </location>
</feature>
<dbReference type="Pfam" id="PF13927">
    <property type="entry name" value="Ig_3"/>
    <property type="match status" value="5"/>
</dbReference>
<feature type="domain" description="Fibrinogen C-terminal" evidence="5">
    <location>
        <begin position="1777"/>
        <end position="1832"/>
    </location>
</feature>
<dbReference type="Pfam" id="PF01391">
    <property type="entry name" value="Collagen"/>
    <property type="match status" value="3"/>
</dbReference>
<feature type="domain" description="Ig-like" evidence="4">
    <location>
        <begin position="313"/>
        <end position="396"/>
    </location>
</feature>
<organism evidence="6 7">
    <name type="scientific">Porites lobata</name>
    <dbReference type="NCBI Taxonomy" id="104759"/>
    <lineage>
        <taxon>Eukaryota</taxon>
        <taxon>Metazoa</taxon>
        <taxon>Cnidaria</taxon>
        <taxon>Anthozoa</taxon>
        <taxon>Hexacorallia</taxon>
        <taxon>Scleractinia</taxon>
        <taxon>Fungiina</taxon>
        <taxon>Poritidae</taxon>
        <taxon>Porites</taxon>
    </lineage>
</organism>
<evidence type="ECO:0000256" key="1">
    <source>
        <dbReference type="ARBA" id="ARBA00023319"/>
    </source>
</evidence>
<comment type="caution">
    <text evidence="6">The sequence shown here is derived from an EMBL/GenBank/DDBJ whole genome shotgun (WGS) entry which is preliminary data.</text>
</comment>
<feature type="domain" description="Ig-like" evidence="4">
    <location>
        <begin position="224"/>
        <end position="308"/>
    </location>
</feature>
<evidence type="ECO:0000256" key="3">
    <source>
        <dbReference type="SAM" id="Phobius"/>
    </source>
</evidence>
<keyword evidence="7" id="KW-1185">Reference proteome</keyword>
<feature type="compositionally biased region" description="Polar residues" evidence="2">
    <location>
        <begin position="761"/>
        <end position="773"/>
    </location>
</feature>
<feature type="compositionally biased region" description="Pro residues" evidence="2">
    <location>
        <begin position="198"/>
        <end position="207"/>
    </location>
</feature>
<dbReference type="Proteomes" id="UP001159405">
    <property type="component" value="Unassembled WGS sequence"/>
</dbReference>
<dbReference type="SUPFAM" id="SSF48726">
    <property type="entry name" value="Immunoglobulin"/>
    <property type="match status" value="9"/>
</dbReference>
<keyword evidence="1" id="KW-0393">Immunoglobulin domain</keyword>
<dbReference type="InterPro" id="IPR013098">
    <property type="entry name" value="Ig_I-set"/>
</dbReference>
<dbReference type="InterPro" id="IPR003598">
    <property type="entry name" value="Ig_sub2"/>
</dbReference>
<feature type="compositionally biased region" description="Pro residues" evidence="2">
    <location>
        <begin position="1438"/>
        <end position="1460"/>
    </location>
</feature>
<dbReference type="InterPro" id="IPR008160">
    <property type="entry name" value="Collagen"/>
</dbReference>
<evidence type="ECO:0000313" key="7">
    <source>
        <dbReference type="Proteomes" id="UP001159405"/>
    </source>
</evidence>
<feature type="domain" description="Fibrinogen C-terminal" evidence="5">
    <location>
        <begin position="483"/>
        <end position="538"/>
    </location>
</feature>
<feature type="domain" description="Ig-like" evidence="4">
    <location>
        <begin position="1605"/>
        <end position="1688"/>
    </location>
</feature>
<dbReference type="SMART" id="SM00406">
    <property type="entry name" value="IGv"/>
    <property type="match status" value="6"/>
</dbReference>
<dbReference type="Gene3D" id="2.60.40.10">
    <property type="entry name" value="Immunoglobulins"/>
    <property type="match status" value="9"/>
</dbReference>
<sequence length="1983" mass="214219">MKKEEDRKKTRRKTLPSLCSVSALLLSFGCCIALIHVELRIREHHRLMSHSVKFCDQRQTQILRKVQQNYERWESTKADGLKGHLQGTNGLGRYENVNSRQKRASPVNSQPASVQTASQVRLLIKEELRLLQNQFCAKDEMLCRSGARGKTGRRGRPGSQGRPGPPGTPGPEGPPGKHGPVGPSGPIGIKGDLGIPGVPGPMGPRGPPGQKGTKGEPCQSITAPSLLQSPVATTVNQSQTAILKCSTDGNPTPQITWSKMNSRLPVGRHKVESSGALILKNVRTEDEGLYSCEAKNLLGNVNASAKLTVQFAPLLSLSSNRLIAEEKQNVTIACTATGQPSPKITWSKAVGSLPGGRIKVQDGTMKICSVTKKDAGTYICKAENILGLATDTAQLTVFSPLRFKVRPPQEVSPVIGSTLRLPCVAGSELSTTLTWTMDGASVLPVNARVLQNDTLVIKNIKKTQRGSYTCRASNALATIEGKVKITPVVTSCSEIKKYVKSASGNYVIDPDGEEGLAPFTVFCDMADKSGVGVTVISHDSESRTHVSGCDSRGCYSRDIHYTGASLSQLASLTRVSSQCEQFIKYECYGSRLLRSGFAWWGSRDSTKMTHWGGASPGSGKCACGMTNSCAHSSYGCNCDKNDDVWREDSGLLTDKKKLPEDKKKNRRKTLHSLCSVSALLLSFGCCIALIHVELQIQEYHRLMSHSVTFCDQMQSQILRKVQQNYERWQFTKADGLEGHLQWTNGLGRYENVNSRQKRASPDNSQPKSVQTTSQVRLLIKEELRLLQNQFCAKDEKLCRSGPKGKTGRRGRPGSQGRPGPPGKPGPEGPPGKHGPVGPPGPVGIKGDLGIPGVPGPMGPRGPPGQKGTKGEPGQSIRAPSLLQSPVETTVNQSQTAILKCSTDGNPTPQITWSKMNSQLPVGRHKVESSGALILKNVRPEDEGLYSCESKNLLGNVKASVKLTVQFAPLLSLSPSRLIAEEKQNVTIACTATGQPSPKMTWSKSVRSLPGDRIKVQGGILKIYSVTKKDGGVYICKAENILGLATDTAQLTVFSPLRFKVRPPQEVTPVIGYTVHLPCLAESDLSPTTYWRKEGKSSLSLDSNVLSNGTLVLQNIKKSHEGSYICRASNALARIEAKVKINSPVMATSCSVIKKYASSVSGNYVIDPDGEGGVTPFTVFCEMADKSGVGVTVISHDSESRTHVSGCESKGCYSRNIYYTGASLSQLARLTRVSLHCEQFIKYECYDSAIFRMGGMAWWVSRDSAKMTYWGGASPGSGKCACGMTNSCADSSYGCNCDKNDDVWPLLLSVVCCMALIHVELRIQEHQRLISHSVTVCDQMETQILGKVQQNYERWQVRKVDNFKDQRQETNGLGQYKNVNSRQKRDSSFDSQIKRLIREEFRLLQNNFCAKNETLCRSGPKGKAGKRGRPGTRGRRGPPGKPGSEGPPGPVVPGNPGPMGPQGPTGPLGIKGDLGIPGVPGPMGPRGPPGQKGIKGEPGQSITAPSLLQSPVKTTVNQSQTAILKCSADGYPTPQVTWSKLNSQLPVGRHVVESSGALILKYVRPGDEGVYSCKAKNLLGSVDASAKLTVQCNKQALFSFFVPVGPQLSLSSNRVRAEEHQKVTISCTVTGQPPPKITWSKAGGSVPVGRIHVQDGTLKIFKVTRKDGGIYICKAKNILGSVTDTAQLIVYSPLRFRVLPPQQVTPKYGSPVRLPCVAESELSTTISWLKNGVSVLPANTHVLQSGTLVIENIKKFHEGSYTCRASNTLATIEAKVKINSLVMATSCSVIKKYGSGASGNYVIDPDGEGGLAPFTVFCNMTDKSGVGVTVISHDSESRTHVNGCEDKGCYSRDIHYTRVSLSQLARLTRVSSQCQQFIKYECYDSAIFGYGGRAWWMSRDSAKMTYWGGASPGSGKCACGMTNSCADSSYACNCDKNDSVWREDSGLLTDKTKLPVKQLRFGDTGLSYEQGYHTLGKLKCFGIA</sequence>
<dbReference type="InterPro" id="IPR003599">
    <property type="entry name" value="Ig_sub"/>
</dbReference>
<dbReference type="PROSITE" id="PS51406">
    <property type="entry name" value="FIBRINOGEN_C_2"/>
    <property type="match status" value="2"/>
</dbReference>
<dbReference type="InterPro" id="IPR013106">
    <property type="entry name" value="Ig_V-set"/>
</dbReference>
<feature type="domain" description="Ig-like" evidence="4">
    <location>
        <begin position="1055"/>
        <end position="1141"/>
    </location>
</feature>
<dbReference type="NCBIfam" id="NF040941">
    <property type="entry name" value="GGGWT_bact"/>
    <property type="match status" value="3"/>
</dbReference>
<dbReference type="Gene3D" id="2.60.120.1000">
    <property type="match status" value="3"/>
</dbReference>
<feature type="compositionally biased region" description="Pro residues" evidence="2">
    <location>
        <begin position="163"/>
        <end position="174"/>
    </location>
</feature>
<feature type="domain" description="Ig-like" evidence="4">
    <location>
        <begin position="1692"/>
        <end position="1778"/>
    </location>
</feature>
<keyword evidence="3" id="KW-0472">Membrane</keyword>
<feature type="domain" description="Ig-like" evidence="4">
    <location>
        <begin position="879"/>
        <end position="963"/>
    </location>
</feature>
<dbReference type="SMART" id="SM00408">
    <property type="entry name" value="IGc2"/>
    <property type="match status" value="9"/>
</dbReference>
<dbReference type="InterPro" id="IPR036179">
    <property type="entry name" value="Ig-like_dom_sf"/>
</dbReference>
<feature type="compositionally biased region" description="Polar residues" evidence="2">
    <location>
        <begin position="1368"/>
        <end position="1380"/>
    </location>
</feature>
<dbReference type="PROSITE" id="PS51257">
    <property type="entry name" value="PROKAR_LIPOPROTEIN"/>
    <property type="match status" value="1"/>
</dbReference>
<feature type="region of interest" description="Disordered" evidence="2">
    <location>
        <begin position="146"/>
        <end position="223"/>
    </location>
</feature>
<reference evidence="6 7" key="1">
    <citation type="submission" date="2022-05" db="EMBL/GenBank/DDBJ databases">
        <authorList>
            <consortium name="Genoscope - CEA"/>
            <person name="William W."/>
        </authorList>
    </citation>
    <scope>NUCLEOTIDE SEQUENCE [LARGE SCALE GENOMIC DNA]</scope>
</reference>
<dbReference type="InterPro" id="IPR002181">
    <property type="entry name" value="Fibrinogen_a/b/g_C_dom"/>
</dbReference>
<dbReference type="SMART" id="SM00409">
    <property type="entry name" value="IG"/>
    <property type="match status" value="9"/>
</dbReference>
<evidence type="ECO:0000313" key="6">
    <source>
        <dbReference type="EMBL" id="CAH3036566.1"/>
    </source>
</evidence>
<dbReference type="InterPro" id="IPR013783">
    <property type="entry name" value="Ig-like_fold"/>
</dbReference>
<feature type="region of interest" description="Disordered" evidence="2">
    <location>
        <begin position="797"/>
        <end position="885"/>
    </location>
</feature>
<dbReference type="SUPFAM" id="SSF56496">
    <property type="entry name" value="Fibrinogen C-terminal domain-like"/>
    <property type="match status" value="3"/>
</dbReference>
<feature type="transmembrane region" description="Helical" evidence="3">
    <location>
        <begin position="20"/>
        <end position="39"/>
    </location>
</feature>
<feature type="domain" description="Ig-like" evidence="4">
    <location>
        <begin position="400"/>
        <end position="486"/>
    </location>
</feature>
<dbReference type="InterPro" id="IPR036056">
    <property type="entry name" value="Fibrinogen-like_C"/>
</dbReference>
<feature type="region of interest" description="Disordered" evidence="2">
    <location>
        <begin position="1413"/>
        <end position="1506"/>
    </location>
</feature>
<dbReference type="InterPro" id="IPR007110">
    <property type="entry name" value="Ig-like_dom"/>
</dbReference>
<dbReference type="PROSITE" id="PS50835">
    <property type="entry name" value="IG_LIKE"/>
    <property type="match status" value="9"/>
</dbReference>
<dbReference type="PANTHER" id="PTHR10075:SF14">
    <property type="entry name" value="CELL ADHESION MOLECULE DSCAM2-RELATED"/>
    <property type="match status" value="1"/>
</dbReference>
<feature type="region of interest" description="Disordered" evidence="2">
    <location>
        <begin position="1365"/>
        <end position="1388"/>
    </location>
</feature>
<evidence type="ECO:0000256" key="2">
    <source>
        <dbReference type="SAM" id="MobiDB-lite"/>
    </source>
</evidence>
<keyword evidence="3" id="KW-1133">Transmembrane helix</keyword>
<feature type="domain" description="Ig-like" evidence="4">
    <location>
        <begin position="968"/>
        <end position="1051"/>
    </location>
</feature>
<keyword evidence="3" id="KW-0812">Transmembrane</keyword>
<protein>
    <submittedName>
        <fullName evidence="6">Uncharacterized protein</fullName>
    </submittedName>
</protein>
<dbReference type="EMBL" id="CALNXK010000004">
    <property type="protein sequence ID" value="CAH3036566.1"/>
    <property type="molecule type" value="Genomic_DNA"/>
</dbReference>
<feature type="region of interest" description="Disordered" evidence="2">
    <location>
        <begin position="753"/>
        <end position="773"/>
    </location>
</feature>
<accession>A0ABN8MVN8</accession>
<feature type="compositionally biased region" description="Basic residues" evidence="2">
    <location>
        <begin position="1422"/>
        <end position="1437"/>
    </location>
</feature>
<gene>
    <name evidence="6" type="ORF">PLOB_00031050</name>
</gene>
<name>A0ABN8MVN8_9CNID</name>
<feature type="domain" description="Ig-like" evidence="4">
    <location>
        <begin position="1504"/>
        <end position="1588"/>
    </location>
</feature>
<evidence type="ECO:0000259" key="4">
    <source>
        <dbReference type="PROSITE" id="PS50835"/>
    </source>
</evidence>
<feature type="compositionally biased region" description="Pro residues" evidence="2">
    <location>
        <begin position="818"/>
        <end position="829"/>
    </location>
</feature>
<evidence type="ECO:0000259" key="5">
    <source>
        <dbReference type="PROSITE" id="PS51406"/>
    </source>
</evidence>
<dbReference type="PANTHER" id="PTHR10075">
    <property type="entry name" value="BASIGIN RELATED"/>
    <property type="match status" value="1"/>
</dbReference>
<proteinExistence type="predicted"/>
<feature type="compositionally biased region" description="Pro residues" evidence="2">
    <location>
        <begin position="853"/>
        <end position="862"/>
    </location>
</feature>